<dbReference type="SMART" id="SM00813">
    <property type="entry name" value="Alpha-L-AF_C"/>
    <property type="match status" value="1"/>
</dbReference>
<reference evidence="9" key="1">
    <citation type="submission" date="2006-10" db="EMBL/GenBank/DDBJ databases">
        <title>Complete sequence of Solibacter usitatus Ellin6076.</title>
        <authorList>
            <consortium name="US DOE Joint Genome Institute"/>
            <person name="Copeland A."/>
            <person name="Lucas S."/>
            <person name="Lapidus A."/>
            <person name="Barry K."/>
            <person name="Detter J.C."/>
            <person name="Glavina del Rio T."/>
            <person name="Hammon N."/>
            <person name="Israni S."/>
            <person name="Dalin E."/>
            <person name="Tice H."/>
            <person name="Pitluck S."/>
            <person name="Thompson L.S."/>
            <person name="Brettin T."/>
            <person name="Bruce D."/>
            <person name="Han C."/>
            <person name="Tapia R."/>
            <person name="Gilna P."/>
            <person name="Schmutz J."/>
            <person name="Larimer F."/>
            <person name="Land M."/>
            <person name="Hauser L."/>
            <person name="Kyrpides N."/>
            <person name="Mikhailova N."/>
            <person name="Janssen P.H."/>
            <person name="Kuske C.R."/>
            <person name="Richardson P."/>
        </authorList>
    </citation>
    <scope>NUCLEOTIDE SEQUENCE</scope>
    <source>
        <strain evidence="9">Ellin6076</strain>
    </source>
</reference>
<gene>
    <name evidence="9" type="ordered locus">Acid_3748</name>
</gene>
<dbReference type="SUPFAM" id="SSF51011">
    <property type="entry name" value="Glycosyl hydrolase domain"/>
    <property type="match status" value="1"/>
</dbReference>
<evidence type="ECO:0000256" key="3">
    <source>
        <dbReference type="ARBA" id="ARBA00011165"/>
    </source>
</evidence>
<dbReference type="eggNOG" id="COG3534">
    <property type="taxonomic scope" value="Bacteria"/>
</dbReference>
<feature type="domain" description="Alpha-L-arabinofuranosidase C-terminal" evidence="8">
    <location>
        <begin position="325"/>
        <end position="508"/>
    </location>
</feature>
<keyword evidence="7 9" id="KW-0326">Glycosidase</keyword>
<dbReference type="STRING" id="234267.Acid_3748"/>
<name>Q020E6_SOLUE</name>
<dbReference type="Gene3D" id="2.60.40.1180">
    <property type="entry name" value="Golgi alpha-mannosidase II"/>
    <property type="match status" value="1"/>
</dbReference>
<accession>Q020E6</accession>
<evidence type="ECO:0000256" key="5">
    <source>
        <dbReference type="ARBA" id="ARBA00022801"/>
    </source>
</evidence>
<dbReference type="InterPro" id="IPR017853">
    <property type="entry name" value="GH"/>
</dbReference>
<dbReference type="InterPro" id="IPR006311">
    <property type="entry name" value="TAT_signal"/>
</dbReference>
<keyword evidence="5 9" id="KW-0378">Hydrolase</keyword>
<keyword evidence="6" id="KW-0119">Carbohydrate metabolism</keyword>
<dbReference type="InterPro" id="IPR010720">
    <property type="entry name" value="Alpha-L-AF_C"/>
</dbReference>
<dbReference type="InterPro" id="IPR013780">
    <property type="entry name" value="Glyco_hydro_b"/>
</dbReference>
<dbReference type="CAZy" id="GH51">
    <property type="family name" value="Glycoside Hydrolase Family 51"/>
</dbReference>
<comment type="catalytic activity">
    <reaction evidence="1">
        <text>Hydrolysis of terminal non-reducing alpha-L-arabinofuranoside residues in alpha-L-arabinosides.</text>
        <dbReference type="EC" id="3.2.1.55"/>
    </reaction>
</comment>
<dbReference type="GO" id="GO:0000272">
    <property type="term" value="P:polysaccharide catabolic process"/>
    <property type="evidence" value="ECO:0007669"/>
    <property type="project" value="TreeGrafter"/>
</dbReference>
<evidence type="ECO:0000256" key="6">
    <source>
        <dbReference type="ARBA" id="ARBA00023277"/>
    </source>
</evidence>
<dbReference type="EMBL" id="CP000473">
    <property type="protein sequence ID" value="ABJ84719.1"/>
    <property type="molecule type" value="Genomic_DNA"/>
</dbReference>
<dbReference type="KEGG" id="sus:Acid_3748"/>
<evidence type="ECO:0000313" key="9">
    <source>
        <dbReference type="EMBL" id="ABJ84719.1"/>
    </source>
</evidence>
<dbReference type="EC" id="3.2.1.55" evidence="4"/>
<dbReference type="HOGENOM" id="CLU_017810_2_0_0"/>
<dbReference type="PANTHER" id="PTHR43576">
    <property type="entry name" value="ALPHA-L-ARABINOFURANOSIDASE C-RELATED"/>
    <property type="match status" value="1"/>
</dbReference>
<evidence type="ECO:0000256" key="1">
    <source>
        <dbReference type="ARBA" id="ARBA00001462"/>
    </source>
</evidence>
<comment type="subunit">
    <text evidence="3">Homohexamer; trimer of dimers.</text>
</comment>
<evidence type="ECO:0000256" key="4">
    <source>
        <dbReference type="ARBA" id="ARBA00012670"/>
    </source>
</evidence>
<organism evidence="9">
    <name type="scientific">Solibacter usitatus (strain Ellin6076)</name>
    <dbReference type="NCBI Taxonomy" id="234267"/>
    <lineage>
        <taxon>Bacteria</taxon>
        <taxon>Pseudomonadati</taxon>
        <taxon>Acidobacteriota</taxon>
        <taxon>Terriglobia</taxon>
        <taxon>Bryobacterales</taxon>
        <taxon>Solibacteraceae</taxon>
        <taxon>Candidatus Solibacter</taxon>
    </lineage>
</organism>
<dbReference type="Pfam" id="PF06964">
    <property type="entry name" value="Alpha-L-AF_C"/>
    <property type="match status" value="1"/>
</dbReference>
<dbReference type="Gene3D" id="3.20.20.80">
    <property type="entry name" value="Glycosidases"/>
    <property type="match status" value="1"/>
</dbReference>
<dbReference type="GO" id="GO:0046556">
    <property type="term" value="F:alpha-L-arabinofuranosidase activity"/>
    <property type="evidence" value="ECO:0007669"/>
    <property type="project" value="UniProtKB-EC"/>
</dbReference>
<dbReference type="InParanoid" id="Q020E6"/>
<dbReference type="PROSITE" id="PS51318">
    <property type="entry name" value="TAT"/>
    <property type="match status" value="1"/>
</dbReference>
<evidence type="ECO:0000256" key="7">
    <source>
        <dbReference type="ARBA" id="ARBA00023295"/>
    </source>
</evidence>
<evidence type="ECO:0000256" key="2">
    <source>
        <dbReference type="ARBA" id="ARBA00007186"/>
    </source>
</evidence>
<proteinExistence type="inferred from homology"/>
<dbReference type="GO" id="GO:0046373">
    <property type="term" value="P:L-arabinose metabolic process"/>
    <property type="evidence" value="ECO:0007669"/>
    <property type="project" value="InterPro"/>
</dbReference>
<sequence length="517" mass="56692" precursor="true">MLQLMTSRRGFLLGTGAAILTARRGISSASADQRVSIDLTKETGTIRPELHGHFAEHLGSCVYGGLWVGKNSKIPNINGLRKQAVDYLKGLVPVLRWPGGCFADDYHWRDGIGPAARRPKGVNITWGMYTEDNSFGTHEFMELCRLIDAAPYLAGNVGSGTPEELRNWMEYCNYPKGSSLSDERAANGSPEPFNVKYWGVGNENWGCGGNMSGDEYATQYRRFANYLRPFGSTPPFLIACGPNGNDKTWTQKFWGNMRGGRPAGFAMHFYSNGRRNAATHFTVENMREQLATFPNIEAAIIEQRALIDTLAPPSARQGPVGLLLDEWGVWDQMDPAEEKKYGRLFQQITMRSAVAAALGLNVIHRQAGKLVMTNIAQMVNVLHALLLTEEDKCVRTTTYYVYEFTKPHLGQTSLQTETGEPGAMELSMSASRREKDLTITLVNPKPDTTINVNCSLSGATPAGATGRVLQDNDLNAANTFTDPNRVVPKPLKVTAQGGTVTVELPPLSVATLLVKLS</sequence>
<dbReference type="PANTHER" id="PTHR43576:SF2">
    <property type="entry name" value="INTRACELLULAR EXO-ALPHA-L-ARABINOFURANOSIDASE 2"/>
    <property type="match status" value="1"/>
</dbReference>
<protein>
    <recommendedName>
        <fullName evidence="4">non-reducing end alpha-L-arabinofuranosidase</fullName>
        <ecNumber evidence="4">3.2.1.55</ecNumber>
    </recommendedName>
</protein>
<dbReference type="AlphaFoldDB" id="Q020E6"/>
<comment type="similarity">
    <text evidence="2">Belongs to the glycosyl hydrolase 51 family.</text>
</comment>
<dbReference type="InterPro" id="IPR055235">
    <property type="entry name" value="ASD1_cat"/>
</dbReference>
<dbReference type="SUPFAM" id="SSF51445">
    <property type="entry name" value="(Trans)glycosidases"/>
    <property type="match status" value="1"/>
</dbReference>
<evidence type="ECO:0000259" key="8">
    <source>
        <dbReference type="SMART" id="SM00813"/>
    </source>
</evidence>
<dbReference type="Pfam" id="PF22848">
    <property type="entry name" value="ASD1_dom"/>
    <property type="match status" value="1"/>
</dbReference>